<evidence type="ECO:0000313" key="1">
    <source>
        <dbReference type="EMBL" id="MDR7208343.1"/>
    </source>
</evidence>
<protein>
    <recommendedName>
        <fullName evidence="3">TonB-dependent receptor</fullName>
    </recommendedName>
</protein>
<sequence length="860" mass="100352">MYKYLILLLSTLSFGQTINLNIINKEGSLINNCNVLFKEKKNDFINEFIKIYNGKSSYTLTYTYDELKIEVQSFGYSSETILVNNPKKNNVYSFDVKLIVKVNELKEIILVGKQTPFKIKNDTIVFNVNEYKDDSDKKVEDLLKKLPGIEVDGNGSIKYKGKQLETVTLDGNNIFNNNYKLGTKNINIDMIDQIEAIDNYTNNSLLKGIESEGKVALNLKLKKGKTDFSGNFENAFGLKNDLNPAFYSNSYVMQISSRVKSFGLLNINNIGRSDTYFYEKQNNNSLDRISDDYFRTKRLFSDDLYSPQIDPIRYNINNQIYLSNNNLFKINKRLTLKSNLNFIIDKIYSNQNINTINFIDTTLVKTNDNFTSIKKPNVFSGDFELKYNTTNNTLIEVFSKQYFEKTSVFSNYLKNEQIGFQNFNETKSFFSINKLAHTWKISSDKALQANLYYSYNTIPQTFESINTLENINQDSKFKKSTLLLNYNLIGKNKDYSYALQIGSGFQKNPYFSENSIDINDTSFKKNYYFSHSRINIFLKKITIIPNISLTHYNLSLENRIPINKSYSKSFIFEPSLNIILNNKNSTFLISYSNTQKPVSEEYIFTNNVFTNNRIIINNQPTLDYKKTNNFLFNYFYNNLYTNTTVNFSSLFQKNNGQYLSKFSITENYSIIKNSFYNEENSSFNTSFRLSKFIEKLALNLTYSSSLIYNKYPNFLNNSDIRKNNNQVFTNTFIIRTGFNSKINFENSMSYKILESKSTITNINSSIDNNFKIRCKINKKYKASIKWNVFMPDFNDKSNAYNFVDFELNYKLNDKINFILVGNNLLNLKYFNQVENNDFSSYVSTTNLTQQFFLLNMEYTF</sequence>
<organism evidence="1 2">
    <name type="scientific">Flavobacterium piscis</name>
    <dbReference type="NCBI Taxonomy" id="1114874"/>
    <lineage>
        <taxon>Bacteria</taxon>
        <taxon>Pseudomonadati</taxon>
        <taxon>Bacteroidota</taxon>
        <taxon>Flavobacteriia</taxon>
        <taxon>Flavobacteriales</taxon>
        <taxon>Flavobacteriaceae</taxon>
        <taxon>Flavobacterium</taxon>
    </lineage>
</organism>
<proteinExistence type="predicted"/>
<comment type="caution">
    <text evidence="1">The sequence shown here is derived from an EMBL/GenBank/DDBJ whole genome shotgun (WGS) entry which is preliminary data.</text>
</comment>
<name>A0ABU1Y299_9FLAO</name>
<reference evidence="1 2" key="1">
    <citation type="submission" date="2023-07" db="EMBL/GenBank/DDBJ databases">
        <title>Sorghum-associated microbial communities from plants grown in Nebraska, USA.</title>
        <authorList>
            <person name="Schachtman D."/>
        </authorList>
    </citation>
    <scope>NUCLEOTIDE SEQUENCE [LARGE SCALE GENOMIC DNA]</scope>
    <source>
        <strain evidence="1 2">4129</strain>
    </source>
</reference>
<keyword evidence="2" id="KW-1185">Reference proteome</keyword>
<accession>A0ABU1Y299</accession>
<dbReference type="EMBL" id="JAVDWQ010000001">
    <property type="protein sequence ID" value="MDR7208343.1"/>
    <property type="molecule type" value="Genomic_DNA"/>
</dbReference>
<evidence type="ECO:0000313" key="2">
    <source>
        <dbReference type="Proteomes" id="UP001269081"/>
    </source>
</evidence>
<gene>
    <name evidence="1" type="ORF">J2W48_000264</name>
</gene>
<dbReference type="Proteomes" id="UP001269081">
    <property type="component" value="Unassembled WGS sequence"/>
</dbReference>
<dbReference type="RefSeq" id="WP_310276889.1">
    <property type="nucleotide sequence ID" value="NZ_JAVDWQ010000001.1"/>
</dbReference>
<dbReference type="SUPFAM" id="SSF56935">
    <property type="entry name" value="Porins"/>
    <property type="match status" value="1"/>
</dbReference>
<evidence type="ECO:0008006" key="3">
    <source>
        <dbReference type="Google" id="ProtNLM"/>
    </source>
</evidence>